<evidence type="ECO:0000256" key="7">
    <source>
        <dbReference type="ARBA" id="ARBA00023034"/>
    </source>
</evidence>
<evidence type="ECO:0000259" key="11">
    <source>
        <dbReference type="PROSITE" id="PS50192"/>
    </source>
</evidence>
<dbReference type="InterPro" id="IPR045242">
    <property type="entry name" value="Syntaxin"/>
</dbReference>
<proteinExistence type="inferred from homology"/>
<dbReference type="GO" id="GO:0000149">
    <property type="term" value="F:SNARE binding"/>
    <property type="evidence" value="ECO:0007669"/>
    <property type="project" value="TreeGrafter"/>
</dbReference>
<dbReference type="EMBL" id="QDEB01112006">
    <property type="protein sequence ID" value="RZB41720.1"/>
    <property type="molecule type" value="Genomic_DNA"/>
</dbReference>
<accession>A0A482VD95</accession>
<keyword evidence="7" id="KW-0333">Golgi apparatus</keyword>
<evidence type="ECO:0000256" key="3">
    <source>
        <dbReference type="ARBA" id="ARBA00022448"/>
    </source>
</evidence>
<feature type="transmembrane region" description="Helical" evidence="10">
    <location>
        <begin position="291"/>
        <end position="310"/>
    </location>
</feature>
<sequence length="312" mass="36686">MASRSLTDVFLLMRNNAVRSRHIYPDQDNSERMHLVSLNDLEEGLGDRNDSRMPPIWIDYLEKAQMILPKLKVKINELKMLHSRHLHRPTFDESSVDEIAIENCTHEITRMFNETHRLVQIIKSHSTEGPVKEQRLTINVYHSLASALQELSTMFRSTQNSYLRQIQSREDRSKIYFDNQLEDEDLYNRDVNDDIDNYFVNSKQMTQQQLLLLEEENTRFAQEREQEVNAIVKSIVDLNEIFKDLSQMVADQGTVLDRIDYNVEQTQIQVYEGFKQLQKADAYQRKNRKMCAILVLAITTIVLFFILIVVKS</sequence>
<evidence type="ECO:0000256" key="2">
    <source>
        <dbReference type="ARBA" id="ARBA00009063"/>
    </source>
</evidence>
<dbReference type="GO" id="GO:0048278">
    <property type="term" value="P:vesicle docking"/>
    <property type="evidence" value="ECO:0007669"/>
    <property type="project" value="TreeGrafter"/>
</dbReference>
<keyword evidence="3" id="KW-0813">Transport</keyword>
<dbReference type="STRING" id="1661398.A0A482VD95"/>
<dbReference type="GO" id="GO:0031201">
    <property type="term" value="C:SNARE complex"/>
    <property type="evidence" value="ECO:0007669"/>
    <property type="project" value="TreeGrafter"/>
</dbReference>
<evidence type="ECO:0000256" key="10">
    <source>
        <dbReference type="SAM" id="Phobius"/>
    </source>
</evidence>
<keyword evidence="6 10" id="KW-1133">Transmembrane helix</keyword>
<comment type="subcellular location">
    <subcellularLocation>
        <location evidence="1">Golgi apparatus membrane</location>
        <topology evidence="1">Single-pass type IV membrane protein</topology>
    </subcellularLocation>
</comment>
<dbReference type="InterPro" id="IPR000727">
    <property type="entry name" value="T_SNARE_dom"/>
</dbReference>
<reference evidence="12 13" key="1">
    <citation type="submission" date="2017-03" db="EMBL/GenBank/DDBJ databases">
        <title>Genome of the blue death feigning beetle - Asbolus verrucosus.</title>
        <authorList>
            <person name="Rider S.D."/>
        </authorList>
    </citation>
    <scope>NUCLEOTIDE SEQUENCE [LARGE SCALE GENOMIC DNA]</scope>
    <source>
        <strain evidence="12">Butters</strain>
        <tissue evidence="12">Head and leg muscle</tissue>
    </source>
</reference>
<organism evidence="12 13">
    <name type="scientific">Asbolus verrucosus</name>
    <name type="common">Desert ironclad beetle</name>
    <dbReference type="NCBI Taxonomy" id="1661398"/>
    <lineage>
        <taxon>Eukaryota</taxon>
        <taxon>Metazoa</taxon>
        <taxon>Ecdysozoa</taxon>
        <taxon>Arthropoda</taxon>
        <taxon>Hexapoda</taxon>
        <taxon>Insecta</taxon>
        <taxon>Pterygota</taxon>
        <taxon>Neoptera</taxon>
        <taxon>Endopterygota</taxon>
        <taxon>Coleoptera</taxon>
        <taxon>Polyphaga</taxon>
        <taxon>Cucujiformia</taxon>
        <taxon>Tenebrionidae</taxon>
        <taxon>Pimeliinae</taxon>
        <taxon>Asbolus</taxon>
    </lineage>
</organism>
<dbReference type="Proteomes" id="UP000292052">
    <property type="component" value="Unassembled WGS sequence"/>
</dbReference>
<evidence type="ECO:0000256" key="9">
    <source>
        <dbReference type="ARBA" id="ARBA00023136"/>
    </source>
</evidence>
<name>A0A482VD95_ASBVE</name>
<comment type="similarity">
    <text evidence="2">Belongs to the syntaxin family.</text>
</comment>
<dbReference type="Pfam" id="PF05739">
    <property type="entry name" value="SNARE"/>
    <property type="match status" value="1"/>
</dbReference>
<comment type="caution">
    <text evidence="12">The sequence shown here is derived from an EMBL/GenBank/DDBJ whole genome shotgun (WGS) entry which is preliminary data.</text>
</comment>
<keyword evidence="8" id="KW-0175">Coiled coil</keyword>
<dbReference type="SMART" id="SM00397">
    <property type="entry name" value="t_SNARE"/>
    <property type="match status" value="1"/>
</dbReference>
<dbReference type="Gene3D" id="1.20.58.70">
    <property type="match status" value="1"/>
</dbReference>
<dbReference type="PANTHER" id="PTHR19957">
    <property type="entry name" value="SYNTAXIN"/>
    <property type="match status" value="1"/>
</dbReference>
<keyword evidence="9 10" id="KW-0472">Membrane</keyword>
<dbReference type="GO" id="GO:0005484">
    <property type="term" value="F:SNAP receptor activity"/>
    <property type="evidence" value="ECO:0007669"/>
    <property type="project" value="InterPro"/>
</dbReference>
<keyword evidence="4 10" id="KW-0812">Transmembrane</keyword>
<evidence type="ECO:0000256" key="8">
    <source>
        <dbReference type="ARBA" id="ARBA00023054"/>
    </source>
</evidence>
<evidence type="ECO:0000313" key="12">
    <source>
        <dbReference type="EMBL" id="RZB41720.1"/>
    </source>
</evidence>
<dbReference type="GO" id="GO:0006906">
    <property type="term" value="P:vesicle fusion"/>
    <property type="evidence" value="ECO:0007669"/>
    <property type="project" value="TreeGrafter"/>
</dbReference>
<dbReference type="PANTHER" id="PTHR19957:SF83">
    <property type="entry name" value="SYNTAXIN-16"/>
    <property type="match status" value="1"/>
</dbReference>
<dbReference type="InterPro" id="IPR010989">
    <property type="entry name" value="SNARE"/>
</dbReference>
<dbReference type="CDD" id="cd15845">
    <property type="entry name" value="SNARE_syntaxin16"/>
    <property type="match status" value="1"/>
</dbReference>
<gene>
    <name evidence="12" type="ORF">BDFB_010292</name>
</gene>
<evidence type="ECO:0000256" key="5">
    <source>
        <dbReference type="ARBA" id="ARBA00022927"/>
    </source>
</evidence>
<dbReference type="GO" id="GO:0000139">
    <property type="term" value="C:Golgi membrane"/>
    <property type="evidence" value="ECO:0007669"/>
    <property type="project" value="UniProtKB-SubCell"/>
</dbReference>
<dbReference type="PROSITE" id="PS00914">
    <property type="entry name" value="SYNTAXIN"/>
    <property type="match status" value="1"/>
</dbReference>
<dbReference type="SUPFAM" id="SSF47661">
    <property type="entry name" value="t-snare proteins"/>
    <property type="match status" value="1"/>
</dbReference>
<dbReference type="OrthoDB" id="10251371at2759"/>
<dbReference type="GO" id="GO:0006886">
    <property type="term" value="P:intracellular protein transport"/>
    <property type="evidence" value="ECO:0007669"/>
    <property type="project" value="InterPro"/>
</dbReference>
<dbReference type="PROSITE" id="PS50192">
    <property type="entry name" value="T_SNARE"/>
    <property type="match status" value="1"/>
</dbReference>
<keyword evidence="13" id="KW-1185">Reference proteome</keyword>
<evidence type="ECO:0000256" key="4">
    <source>
        <dbReference type="ARBA" id="ARBA00022692"/>
    </source>
</evidence>
<dbReference type="InterPro" id="IPR006012">
    <property type="entry name" value="Syntaxin/epimorphin_CS"/>
</dbReference>
<keyword evidence="5" id="KW-0653">Protein transport</keyword>
<protein>
    <submittedName>
        <fullName evidence="12">Syntaxin-16</fullName>
    </submittedName>
</protein>
<dbReference type="AlphaFoldDB" id="A0A482VD95"/>
<evidence type="ECO:0000256" key="1">
    <source>
        <dbReference type="ARBA" id="ARBA00004409"/>
    </source>
</evidence>
<evidence type="ECO:0000256" key="6">
    <source>
        <dbReference type="ARBA" id="ARBA00022989"/>
    </source>
</evidence>
<feature type="domain" description="T-SNARE coiled-coil homology" evidence="11">
    <location>
        <begin position="218"/>
        <end position="280"/>
    </location>
</feature>
<evidence type="ECO:0000313" key="13">
    <source>
        <dbReference type="Proteomes" id="UP000292052"/>
    </source>
</evidence>